<dbReference type="AlphaFoldDB" id="A0A9W9YAN2"/>
<evidence type="ECO:0000313" key="2">
    <source>
        <dbReference type="EMBL" id="KAJ7320933.1"/>
    </source>
</evidence>
<evidence type="ECO:0000313" key="3">
    <source>
        <dbReference type="Proteomes" id="UP001163046"/>
    </source>
</evidence>
<feature type="non-terminal residue" evidence="2">
    <location>
        <position position="1"/>
    </location>
</feature>
<dbReference type="Proteomes" id="UP001163046">
    <property type="component" value="Unassembled WGS sequence"/>
</dbReference>
<comment type="caution">
    <text evidence="2">The sequence shown here is derived from an EMBL/GenBank/DDBJ whole genome shotgun (WGS) entry which is preliminary data.</text>
</comment>
<reference evidence="2" key="1">
    <citation type="submission" date="2023-01" db="EMBL/GenBank/DDBJ databases">
        <title>Genome assembly of the deep-sea coral Lophelia pertusa.</title>
        <authorList>
            <person name="Herrera S."/>
            <person name="Cordes E."/>
        </authorList>
    </citation>
    <scope>NUCLEOTIDE SEQUENCE</scope>
    <source>
        <strain evidence="2">USNM1676648</strain>
        <tissue evidence="2">Polyp</tissue>
    </source>
</reference>
<feature type="compositionally biased region" description="Basic and acidic residues" evidence="1">
    <location>
        <begin position="1"/>
        <end position="10"/>
    </location>
</feature>
<feature type="region of interest" description="Disordered" evidence="1">
    <location>
        <begin position="1"/>
        <end position="53"/>
    </location>
</feature>
<keyword evidence="3" id="KW-1185">Reference proteome</keyword>
<gene>
    <name evidence="2" type="ORF">OS493_035727</name>
</gene>
<protein>
    <submittedName>
        <fullName evidence="2">Uncharacterized protein</fullName>
    </submittedName>
</protein>
<name>A0A9W9YAN2_9CNID</name>
<evidence type="ECO:0000256" key="1">
    <source>
        <dbReference type="SAM" id="MobiDB-lite"/>
    </source>
</evidence>
<dbReference type="OrthoDB" id="5984265at2759"/>
<dbReference type="EMBL" id="MU827832">
    <property type="protein sequence ID" value="KAJ7320933.1"/>
    <property type="molecule type" value="Genomic_DNA"/>
</dbReference>
<proteinExistence type="predicted"/>
<organism evidence="2 3">
    <name type="scientific">Desmophyllum pertusum</name>
    <dbReference type="NCBI Taxonomy" id="174260"/>
    <lineage>
        <taxon>Eukaryota</taxon>
        <taxon>Metazoa</taxon>
        <taxon>Cnidaria</taxon>
        <taxon>Anthozoa</taxon>
        <taxon>Hexacorallia</taxon>
        <taxon>Scleractinia</taxon>
        <taxon>Caryophylliina</taxon>
        <taxon>Caryophylliidae</taxon>
        <taxon>Desmophyllum</taxon>
    </lineage>
</organism>
<accession>A0A9W9YAN2</accession>
<sequence>YEVALRDLEPSKSTQPRSEYMDLNEATVDKSTPQSAAQGADYAPLQPSTHSWK</sequence>